<protein>
    <submittedName>
        <fullName evidence="1">Uncharacterized protein</fullName>
    </submittedName>
</protein>
<sequence>MHINTISNRAPSNGTCVTGGDFPGYPETRPWAGKTYVSVAGNDTSFPAFKECCGAYPAQYVSP</sequence>
<name>A0A136IQQ4_9PEZI</name>
<proteinExistence type="predicted"/>
<accession>A0A136IQQ4</accession>
<evidence type="ECO:0000313" key="2">
    <source>
        <dbReference type="Proteomes" id="UP000070501"/>
    </source>
</evidence>
<evidence type="ECO:0000313" key="1">
    <source>
        <dbReference type="EMBL" id="KXJ87228.1"/>
    </source>
</evidence>
<feature type="non-terminal residue" evidence="1">
    <location>
        <position position="63"/>
    </location>
</feature>
<keyword evidence="2" id="KW-1185">Reference proteome</keyword>
<organism evidence="1 2">
    <name type="scientific">Microdochium bolleyi</name>
    <dbReference type="NCBI Taxonomy" id="196109"/>
    <lineage>
        <taxon>Eukaryota</taxon>
        <taxon>Fungi</taxon>
        <taxon>Dikarya</taxon>
        <taxon>Ascomycota</taxon>
        <taxon>Pezizomycotina</taxon>
        <taxon>Sordariomycetes</taxon>
        <taxon>Xylariomycetidae</taxon>
        <taxon>Xylariales</taxon>
        <taxon>Microdochiaceae</taxon>
        <taxon>Microdochium</taxon>
    </lineage>
</organism>
<gene>
    <name evidence="1" type="ORF">Micbo1qcDRAFT_167595</name>
</gene>
<dbReference type="EMBL" id="KQ964263">
    <property type="protein sequence ID" value="KXJ87228.1"/>
    <property type="molecule type" value="Genomic_DNA"/>
</dbReference>
<dbReference type="Proteomes" id="UP000070501">
    <property type="component" value="Unassembled WGS sequence"/>
</dbReference>
<dbReference type="OrthoDB" id="10566602at2759"/>
<dbReference type="InParanoid" id="A0A136IQQ4"/>
<dbReference type="AlphaFoldDB" id="A0A136IQQ4"/>
<reference evidence="2" key="1">
    <citation type="submission" date="2016-02" db="EMBL/GenBank/DDBJ databases">
        <title>Draft genome sequence of Microdochium bolleyi, a fungal endophyte of beachgrass.</title>
        <authorList>
            <consortium name="DOE Joint Genome Institute"/>
            <person name="David A.S."/>
            <person name="May G."/>
            <person name="Haridas S."/>
            <person name="Lim J."/>
            <person name="Wang M."/>
            <person name="Labutti K."/>
            <person name="Lipzen A."/>
            <person name="Barry K."/>
            <person name="Grigoriev I.V."/>
        </authorList>
    </citation>
    <scope>NUCLEOTIDE SEQUENCE [LARGE SCALE GENOMIC DNA]</scope>
    <source>
        <strain evidence="2">J235TASD1</strain>
    </source>
</reference>